<dbReference type="OrthoDB" id="9810282at2"/>
<dbReference type="STRING" id="1563681.BFP71_03180"/>
<protein>
    <recommendedName>
        <fullName evidence="1">Schlafen AlbA-2 domain-containing protein</fullName>
    </recommendedName>
</protein>
<feature type="domain" description="Schlafen AlbA-2" evidence="1">
    <location>
        <begin position="14"/>
        <end position="132"/>
    </location>
</feature>
<reference evidence="2 3" key="1">
    <citation type="submission" date="2016-08" db="EMBL/GenBank/DDBJ databases">
        <title>Draft genome of Fabibacter sp. strain SK-8.</title>
        <authorList>
            <person name="Wong S.-K."/>
            <person name="Hamasaki K."/>
            <person name="Yoshizawa S."/>
        </authorList>
    </citation>
    <scope>NUCLEOTIDE SEQUENCE [LARGE SCALE GENOMIC DNA]</scope>
    <source>
        <strain evidence="2 3">SK-8</strain>
    </source>
</reference>
<dbReference type="PANTHER" id="PTHR30595">
    <property type="entry name" value="GLPR-RELATED TRANSCRIPTIONAL REPRESSOR"/>
    <property type="match status" value="1"/>
</dbReference>
<dbReference type="RefSeq" id="WP_069833994.1">
    <property type="nucleotide sequence ID" value="NZ_MDGQ01000003.1"/>
</dbReference>
<comment type="caution">
    <text evidence="2">The sequence shown here is derived from an EMBL/GenBank/DDBJ whole genome shotgun (WGS) entry which is preliminary data.</text>
</comment>
<keyword evidence="3" id="KW-1185">Reference proteome</keyword>
<dbReference type="Pfam" id="PF04326">
    <property type="entry name" value="SLFN_AlbA_2"/>
    <property type="match status" value="1"/>
</dbReference>
<evidence type="ECO:0000313" key="3">
    <source>
        <dbReference type="Proteomes" id="UP000095552"/>
    </source>
</evidence>
<evidence type="ECO:0000313" key="2">
    <source>
        <dbReference type="EMBL" id="OEK06682.1"/>
    </source>
</evidence>
<dbReference type="EMBL" id="MDGQ01000003">
    <property type="protein sequence ID" value="OEK06682.1"/>
    <property type="molecule type" value="Genomic_DNA"/>
</dbReference>
<organism evidence="2 3">
    <name type="scientific">Roseivirga misakiensis</name>
    <dbReference type="NCBI Taxonomy" id="1563681"/>
    <lineage>
        <taxon>Bacteria</taxon>
        <taxon>Pseudomonadati</taxon>
        <taxon>Bacteroidota</taxon>
        <taxon>Cytophagia</taxon>
        <taxon>Cytophagales</taxon>
        <taxon>Roseivirgaceae</taxon>
        <taxon>Roseivirga</taxon>
    </lineage>
</organism>
<accession>A0A1E5T5M2</accession>
<dbReference type="AlphaFoldDB" id="A0A1E5T5M2"/>
<dbReference type="InterPro" id="IPR007421">
    <property type="entry name" value="Schlafen_AlbA_2_dom"/>
</dbReference>
<dbReference type="PANTHER" id="PTHR30595:SF6">
    <property type="entry name" value="SCHLAFEN ALBA-2 DOMAIN-CONTAINING PROTEIN"/>
    <property type="match status" value="1"/>
</dbReference>
<gene>
    <name evidence="2" type="ORF">BFP71_03180</name>
</gene>
<evidence type="ECO:0000259" key="1">
    <source>
        <dbReference type="Pfam" id="PF04326"/>
    </source>
</evidence>
<name>A0A1E5T5M2_9BACT</name>
<proteinExistence type="predicted"/>
<dbReference type="Proteomes" id="UP000095552">
    <property type="component" value="Unassembled WGS sequence"/>
</dbReference>
<dbReference type="InterPro" id="IPR038461">
    <property type="entry name" value="Schlafen_AlbA_2_dom_sf"/>
</dbReference>
<dbReference type="Gene3D" id="3.30.950.30">
    <property type="entry name" value="Schlafen, AAA domain"/>
    <property type="match status" value="1"/>
</dbReference>
<sequence length="215" mass="24267">MDLAHLSRITIKGEGQFLEFKKKANYPEKIVKEIVAFANSNGGKLLLGVDDDGTISGTRNIEGEAFVLEKAIEELIKPHIDYQLELLKINDKKGVAIFNIPEGSQKPYRASENTQQEIGTAFIRCGDESVKASKEMRQILKRKNDARDERFNYGEKEKILMQLLEQDKFTNVSTFAKQANIPKFIASRTLVKLVLANLLTIEPSAQGDKYFVKET</sequence>